<evidence type="ECO:0000313" key="4">
    <source>
        <dbReference type="Proteomes" id="UP000541610"/>
    </source>
</evidence>
<sequence length="291" mass="33794">MATKNPFCILIFGLITIVASEFPFKFYCRFHEELQSVCLRTKQYSGLSGFISNEVFVPGSNSNVSQYWTLNWKAHPRESFVQLHHCDDLTVPSERCFPWAFRNPLPYCKYDGRGDRPGFFDITFTRREPDKRFTKLMPISMYDVPLRGDPPQAEFVVHHPTKVFKVRANIPGTVNSYWDVGPLLGGVVRGSRGRIDGMFVEAEAFFFKLPTTTEQYGLMLTKGINSYMLYRTDEVGLRRHDRLPPRFGGRRLAELFRPPRYQQSRPNNDYSPPTYEDSLPPPYEDYTPIMK</sequence>
<proteinExistence type="predicted"/>
<dbReference type="Proteomes" id="UP000541610">
    <property type="component" value="Unassembled WGS sequence"/>
</dbReference>
<feature type="region of interest" description="Disordered" evidence="1">
    <location>
        <begin position="255"/>
        <end position="291"/>
    </location>
</feature>
<comment type="caution">
    <text evidence="3">The sequence shown here is derived from an EMBL/GenBank/DDBJ whole genome shotgun (WGS) entry which is preliminary data.</text>
</comment>
<feature type="signal peptide" evidence="2">
    <location>
        <begin position="1"/>
        <end position="20"/>
    </location>
</feature>
<accession>A0A7J6NIH3</accession>
<gene>
    <name evidence="3" type="ORF">FOZ60_008801</name>
</gene>
<protein>
    <submittedName>
        <fullName evidence="3">Uncharacterized protein</fullName>
    </submittedName>
</protein>
<reference evidence="3 4" key="1">
    <citation type="submission" date="2020-04" db="EMBL/GenBank/DDBJ databases">
        <title>Perkinsus olseni comparative genomics.</title>
        <authorList>
            <person name="Bogema D.R."/>
        </authorList>
    </citation>
    <scope>NUCLEOTIDE SEQUENCE [LARGE SCALE GENOMIC DNA]</scope>
    <source>
        <strain evidence="3">00978-12</strain>
    </source>
</reference>
<evidence type="ECO:0000256" key="1">
    <source>
        <dbReference type="SAM" id="MobiDB-lite"/>
    </source>
</evidence>
<keyword evidence="2" id="KW-0732">Signal</keyword>
<dbReference type="AlphaFoldDB" id="A0A7J6NIH3"/>
<evidence type="ECO:0000256" key="2">
    <source>
        <dbReference type="SAM" id="SignalP"/>
    </source>
</evidence>
<dbReference type="EMBL" id="JABANP010000352">
    <property type="protein sequence ID" value="KAF4683668.1"/>
    <property type="molecule type" value="Genomic_DNA"/>
</dbReference>
<evidence type="ECO:0000313" key="3">
    <source>
        <dbReference type="EMBL" id="KAF4683668.1"/>
    </source>
</evidence>
<name>A0A7J6NIH3_PEROL</name>
<feature type="compositionally biased region" description="Polar residues" evidence="1">
    <location>
        <begin position="261"/>
        <end position="271"/>
    </location>
</feature>
<organism evidence="3 4">
    <name type="scientific">Perkinsus olseni</name>
    <name type="common">Perkinsus atlanticus</name>
    <dbReference type="NCBI Taxonomy" id="32597"/>
    <lineage>
        <taxon>Eukaryota</taxon>
        <taxon>Sar</taxon>
        <taxon>Alveolata</taxon>
        <taxon>Perkinsozoa</taxon>
        <taxon>Perkinsea</taxon>
        <taxon>Perkinsida</taxon>
        <taxon>Perkinsidae</taxon>
        <taxon>Perkinsus</taxon>
    </lineage>
</organism>
<feature type="chain" id="PRO_5029538706" evidence="2">
    <location>
        <begin position="21"/>
        <end position="291"/>
    </location>
</feature>